<feature type="compositionally biased region" description="Gly residues" evidence="2">
    <location>
        <begin position="578"/>
        <end position="622"/>
    </location>
</feature>
<protein>
    <submittedName>
        <fullName evidence="3">Uncharacterized protein</fullName>
    </submittedName>
</protein>
<dbReference type="RefSeq" id="WP_161111049.1">
    <property type="nucleotide sequence ID" value="NZ_WWHY01000001.1"/>
</dbReference>
<sequence length="1050" mass="112898">MSDLIDPSSFPIPETKTYTLDYVAGKLTRQGDELTTVVGDITSAWSGLEDCYSAPESADLYTVLSPLTGDAEEVATALSTTGDALSTFAERVAEIKRDWYALRTEAREFLSSIDYGEKEGWRDGSGFWFWKEESPDVVKHNELIKRGEDLVTAYEEAARTCANAITSQFGGTEFVAGSADGTPPAEGQFAYGLDASVEVPNEWGSAQKTDHAWYNDAGDAVGDFFVGIAEDAGGAIGIHSATNGWFGASWGDNLAEYWGDAFYGAAAMAGFSRDEEGWGWSGSTMKDSWRDAAHAMVPWEEWGERPWYTIGTAALNIGSVVAGVALSATGVGAVVGAPLLAWRGSKVLSSVGGGRTPDLDTPDTPRLSQAELARIPRYGDGPVTPVDLSGVDAAKLDTSALGRMNESLERLSAARSGGGDGSGSGRPGGSETDTQGTGARPTTAGNTPDSERTERRSPVGRKDDETENPTAGQLQDTQDFLDGIDQESTNSVREGAQREQDKWVAEQTVPDDASSLYDTPVQRYESEPARVEAPVQEKVGAGVGAEGGGLKVNAHSDNGHVNASTDTTGSPMDTPRTGGSGGHHLLGSESGRGGTLGGNGSSGGGGGTGGPGNGNGNGGVPGGRLPDDPNSSDRPNDRSDAEDRPNDRTDTDDRPNDKSDSETRPDGTTPVRDQDQGDSGRTDDSSSDNGDKPERNLTPEEERRQQRMDRAAPYLDDLDISSKENFTRDFMDRLNRFPELVETFYRKNVFTRHSTDDMIAGYPIPMIDQLSDGSFAQKPKLEVAPEDKPKYSLVDEKIFLPRREGAGDNAKLDLMAQVRRAEIDENNQLNKDLKTLREENDWEKNKSEITRLDAETSAANGRVSRAGEYYGEEVAKTYLPEIFDGKTKVKVHDPDSDIPNATKEITLPEIEGGNLLDNVKTEPGSGNYQFDMIHKTEDGQFVITEAKADTGTSLGERKVGEGQDKRLISQGTEEYLQATLDDMIERGRNDPTPSGRNHTNERELALAIRKALAEKPSRVHYVAIKGGSTPTGEHSGAQFRIFDTTPKTSN</sequence>
<feature type="compositionally biased region" description="Basic and acidic residues" evidence="2">
    <location>
        <begin position="634"/>
        <end position="665"/>
    </location>
</feature>
<dbReference type="EMBL" id="WWHY01000001">
    <property type="protein sequence ID" value="MYR33122.1"/>
    <property type="molecule type" value="Genomic_DNA"/>
</dbReference>
<comment type="caution">
    <text evidence="3">The sequence shown here is derived from an EMBL/GenBank/DDBJ whole genome shotgun (WGS) entry which is preliminary data.</text>
</comment>
<feature type="compositionally biased region" description="Gly residues" evidence="2">
    <location>
        <begin position="416"/>
        <end position="428"/>
    </location>
</feature>
<feature type="compositionally biased region" description="Polar residues" evidence="2">
    <location>
        <begin position="468"/>
        <end position="478"/>
    </location>
</feature>
<evidence type="ECO:0000256" key="2">
    <source>
        <dbReference type="SAM" id="MobiDB-lite"/>
    </source>
</evidence>
<gene>
    <name evidence="3" type="ORF">GTW20_12830</name>
</gene>
<feature type="compositionally biased region" description="Gly residues" evidence="2">
    <location>
        <begin position="541"/>
        <end position="550"/>
    </location>
</feature>
<reference evidence="3 4" key="1">
    <citation type="journal article" date="2019" name="Nat. Commun.">
        <title>The antimicrobial potential of Streptomyces from insect microbiomes.</title>
        <authorList>
            <person name="Chevrette M.G."/>
            <person name="Carlson C.M."/>
            <person name="Ortega H.E."/>
            <person name="Thomas C."/>
            <person name="Ananiev G.E."/>
            <person name="Barns K.J."/>
            <person name="Book A.J."/>
            <person name="Cagnazzo J."/>
            <person name="Carlos C."/>
            <person name="Flanigan W."/>
            <person name="Grubbs K.J."/>
            <person name="Horn H.A."/>
            <person name="Hoffmann F.M."/>
            <person name="Klassen J.L."/>
            <person name="Knack J.J."/>
            <person name="Lewin G.R."/>
            <person name="McDonald B.R."/>
            <person name="Muller L."/>
            <person name="Melo W.G.P."/>
            <person name="Pinto-Tomas A.A."/>
            <person name="Schmitz A."/>
            <person name="Wendt-Pienkowski E."/>
            <person name="Wildman S."/>
            <person name="Zhao M."/>
            <person name="Zhang F."/>
            <person name="Bugni T.S."/>
            <person name="Andes D.R."/>
            <person name="Pupo M.T."/>
            <person name="Currie C.R."/>
        </authorList>
    </citation>
    <scope>NUCLEOTIDE SEQUENCE [LARGE SCALE GENOMIC DNA]</scope>
    <source>
        <strain evidence="3 4">SID5840</strain>
    </source>
</reference>
<dbReference type="AlphaFoldDB" id="A0A7K2IT13"/>
<evidence type="ECO:0000313" key="3">
    <source>
        <dbReference type="EMBL" id="MYR33122.1"/>
    </source>
</evidence>
<proteinExistence type="predicted"/>
<feature type="compositionally biased region" description="Polar residues" evidence="2">
    <location>
        <begin position="555"/>
        <end position="571"/>
    </location>
</feature>
<name>A0A7K2IT13_9ACTN</name>
<dbReference type="Proteomes" id="UP000467124">
    <property type="component" value="Unassembled WGS sequence"/>
</dbReference>
<evidence type="ECO:0000313" key="4">
    <source>
        <dbReference type="Proteomes" id="UP000467124"/>
    </source>
</evidence>
<dbReference type="CDD" id="cd20739">
    <property type="entry name" value="PoNe_DUF637"/>
    <property type="match status" value="1"/>
</dbReference>
<accession>A0A7K2IT13</accession>
<organism evidence="3 4">
    <name type="scientific">Nocardiopsis alba</name>
    <dbReference type="NCBI Taxonomy" id="53437"/>
    <lineage>
        <taxon>Bacteria</taxon>
        <taxon>Bacillati</taxon>
        <taxon>Actinomycetota</taxon>
        <taxon>Actinomycetes</taxon>
        <taxon>Streptosporangiales</taxon>
        <taxon>Nocardiopsidaceae</taxon>
        <taxon>Nocardiopsis</taxon>
    </lineage>
</organism>
<dbReference type="InterPro" id="IPR049762">
    <property type="entry name" value="PoNe_dom"/>
</dbReference>
<feature type="region of interest" description="Disordered" evidence="2">
    <location>
        <begin position="411"/>
        <end position="716"/>
    </location>
</feature>
<keyword evidence="1" id="KW-0175">Coiled coil</keyword>
<feature type="compositionally biased region" description="Basic and acidic residues" evidence="2">
    <location>
        <begin position="672"/>
        <end position="710"/>
    </location>
</feature>
<evidence type="ECO:0000256" key="1">
    <source>
        <dbReference type="SAM" id="Coils"/>
    </source>
</evidence>
<feature type="region of interest" description="Disordered" evidence="2">
    <location>
        <begin position="1026"/>
        <end position="1050"/>
    </location>
</feature>
<feature type="compositionally biased region" description="Basic and acidic residues" evidence="2">
    <location>
        <begin position="449"/>
        <end position="464"/>
    </location>
</feature>
<feature type="compositionally biased region" description="Basic and acidic residues" evidence="2">
    <location>
        <begin position="495"/>
        <end position="504"/>
    </location>
</feature>
<feature type="coiled-coil region" evidence="1">
    <location>
        <begin position="819"/>
        <end position="846"/>
    </location>
</feature>